<gene>
    <name evidence="2" type="ORF">WIS52_16920</name>
</gene>
<evidence type="ECO:0000256" key="1">
    <source>
        <dbReference type="SAM" id="MobiDB-lite"/>
    </source>
</evidence>
<feature type="compositionally biased region" description="Low complexity" evidence="1">
    <location>
        <begin position="297"/>
        <end position="340"/>
    </location>
</feature>
<sequence length="758" mass="75771">MSDPTFRLLLQLAGRVDDDLLATGRELVAVGEEGHALELLVAELVASRTPLPGVVRGALVAEAAARRVQPDADGCLPRADDGVADHGSLDRSAPDGGPHRFTARGPAGRDAAIADALADVPAPHGWSLAWRRTPAGSAPGPLPHPVLLSRAADGDSAEILTYRAQAALGRAGIAASVEVAGSGDPEPGYHRDARDVAEPLPDPAGRGSVAGEPQAQPDGAVPVAGARAGSDGAGPALPRAAGRDLRGAGKTQDTRSGVDAGPSAHVVNAGDAAGHPTPVGDPEDAVEAENSRDGRPAADAASTEDTGTATATATAGTVSTTERTASATEGSAAEGTASAADPIGEDDRSVRTLSPDTAHLVSGVGPWPATAPAEQDAAITEHGPVRSGQEPEPGGPEPDPSHLEPAAAGGERAGPEPGSPHPVPEHPAPPEHETTGRERTGQGSPDTDTDQAPAPPGVSLPTAPTMRIAPVTAASPARHAQDGSPPAPPSAVAGAAPADPPHDPLHPAPRPSPPIRALREATAGAWFVPPSAPDGEIRDDPPGEPVDPVAGAAPAPDGAESVTGAFAAAPAAERNGRPAGPGDEEQWLRHWASGAWTGLGPDDLAPADHRPDAVPDHGVPSATGAEIEAPTPPPGIPIVQAPAPPPDTRRGGRRAGRRPRHLLLADTADRSGPDGTDRTDGPDGTGDSTGGTGTADTAGTAGPAAVRPSPQPRPSGALAERLSSTEQDLLQRLHEELAARENGGEPTPHHGTARTDPA</sequence>
<dbReference type="EMBL" id="JBEDNQ010000006">
    <property type="protein sequence ID" value="MEQ3552157.1"/>
    <property type="molecule type" value="Genomic_DNA"/>
</dbReference>
<proteinExistence type="predicted"/>
<comment type="caution">
    <text evidence="2">The sequence shown here is derived from an EMBL/GenBank/DDBJ whole genome shotgun (WGS) entry which is preliminary data.</text>
</comment>
<feature type="compositionally biased region" description="Basic and acidic residues" evidence="1">
    <location>
        <begin position="428"/>
        <end position="440"/>
    </location>
</feature>
<feature type="compositionally biased region" description="Basic residues" evidence="1">
    <location>
        <begin position="651"/>
        <end position="661"/>
    </location>
</feature>
<feature type="region of interest" description="Disordered" evidence="1">
    <location>
        <begin position="179"/>
        <end position="351"/>
    </location>
</feature>
<keyword evidence="3" id="KW-1185">Reference proteome</keyword>
<feature type="compositionally biased region" description="Pro residues" evidence="1">
    <location>
        <begin position="630"/>
        <end position="646"/>
    </location>
</feature>
<feature type="compositionally biased region" description="Basic and acidic residues" evidence="1">
    <location>
        <begin position="187"/>
        <end position="197"/>
    </location>
</feature>
<evidence type="ECO:0000313" key="3">
    <source>
        <dbReference type="Proteomes" id="UP001494902"/>
    </source>
</evidence>
<feature type="compositionally biased region" description="Low complexity" evidence="1">
    <location>
        <begin position="546"/>
        <end position="560"/>
    </location>
</feature>
<feature type="compositionally biased region" description="Pro residues" evidence="1">
    <location>
        <begin position="417"/>
        <end position="427"/>
    </location>
</feature>
<accession>A0ABV1KEW4</accession>
<evidence type="ECO:0000313" key="2">
    <source>
        <dbReference type="EMBL" id="MEQ3552157.1"/>
    </source>
</evidence>
<dbReference type="RefSeq" id="WP_349299222.1">
    <property type="nucleotide sequence ID" value="NZ_JBEDNQ010000006.1"/>
</dbReference>
<feature type="compositionally biased region" description="Basic and acidic residues" evidence="1">
    <location>
        <begin position="729"/>
        <end position="743"/>
    </location>
</feature>
<feature type="region of interest" description="Disordered" evidence="1">
    <location>
        <begin position="75"/>
        <end position="100"/>
    </location>
</feature>
<feature type="compositionally biased region" description="Low complexity" evidence="1">
    <location>
        <begin position="694"/>
        <end position="705"/>
    </location>
</feature>
<name>A0ABV1KEW4_9PSEU</name>
<protein>
    <recommendedName>
        <fullName evidence="4">Syndecan 1</fullName>
    </recommendedName>
</protein>
<feature type="compositionally biased region" description="Basic and acidic residues" evidence="1">
    <location>
        <begin position="78"/>
        <end position="93"/>
    </location>
</feature>
<organism evidence="2 3">
    <name type="scientific">Pseudonocardia nematodicida</name>
    <dbReference type="NCBI Taxonomy" id="1206997"/>
    <lineage>
        <taxon>Bacteria</taxon>
        <taxon>Bacillati</taxon>
        <taxon>Actinomycetota</taxon>
        <taxon>Actinomycetes</taxon>
        <taxon>Pseudonocardiales</taxon>
        <taxon>Pseudonocardiaceae</taxon>
        <taxon>Pseudonocardia</taxon>
    </lineage>
</organism>
<feature type="compositionally biased region" description="Gly residues" evidence="1">
    <location>
        <begin position="683"/>
        <end position="693"/>
    </location>
</feature>
<dbReference type="Proteomes" id="UP001494902">
    <property type="component" value="Unassembled WGS sequence"/>
</dbReference>
<feature type="compositionally biased region" description="Basic and acidic residues" evidence="1">
    <location>
        <begin position="606"/>
        <end position="615"/>
    </location>
</feature>
<reference evidence="2 3" key="1">
    <citation type="submission" date="2024-03" db="EMBL/GenBank/DDBJ databases">
        <title>Draft genome sequence of Pseudonocardia nematodicida JCM 31783.</title>
        <authorList>
            <person name="Butdee W."/>
            <person name="Duangmal K."/>
        </authorList>
    </citation>
    <scope>NUCLEOTIDE SEQUENCE [LARGE SCALE GENOMIC DNA]</scope>
    <source>
        <strain evidence="2 3">JCM 31783</strain>
    </source>
</reference>
<feature type="region of interest" description="Disordered" evidence="1">
    <location>
        <begin position="382"/>
        <end position="758"/>
    </location>
</feature>
<evidence type="ECO:0008006" key="4">
    <source>
        <dbReference type="Google" id="ProtNLM"/>
    </source>
</evidence>
<feature type="compositionally biased region" description="Basic and acidic residues" evidence="1">
    <location>
        <begin position="667"/>
        <end position="681"/>
    </location>
</feature>